<dbReference type="EMBL" id="BOQL01000038">
    <property type="protein sequence ID" value="GIM71779.1"/>
    <property type="molecule type" value="Genomic_DNA"/>
</dbReference>
<dbReference type="Proteomes" id="UP000681340">
    <property type="component" value="Unassembled WGS sequence"/>
</dbReference>
<comment type="caution">
    <text evidence="2">The sequence shown here is derived from an EMBL/GenBank/DDBJ whole genome shotgun (WGS) entry which is preliminary data.</text>
</comment>
<evidence type="ECO:0000256" key="1">
    <source>
        <dbReference type="SAM" id="MobiDB-lite"/>
    </source>
</evidence>
<reference evidence="2" key="1">
    <citation type="submission" date="2021-03" db="EMBL/GenBank/DDBJ databases">
        <title>Whole genome shotgun sequence of Actinoplanes auranticolor NBRC 12245.</title>
        <authorList>
            <person name="Komaki H."/>
            <person name="Tamura T."/>
        </authorList>
    </citation>
    <scope>NUCLEOTIDE SEQUENCE</scope>
    <source>
        <strain evidence="2">NBRC 12245</strain>
    </source>
</reference>
<name>A0A919SHL3_9ACTN</name>
<accession>A0A919SHL3</accession>
<keyword evidence="3" id="KW-1185">Reference proteome</keyword>
<dbReference type="AlphaFoldDB" id="A0A919SHL3"/>
<gene>
    <name evidence="2" type="ORF">Aau02nite_47670</name>
</gene>
<organism evidence="2 3">
    <name type="scientific">Actinoplanes auranticolor</name>
    <dbReference type="NCBI Taxonomy" id="47988"/>
    <lineage>
        <taxon>Bacteria</taxon>
        <taxon>Bacillati</taxon>
        <taxon>Actinomycetota</taxon>
        <taxon>Actinomycetes</taxon>
        <taxon>Micromonosporales</taxon>
        <taxon>Micromonosporaceae</taxon>
        <taxon>Actinoplanes</taxon>
    </lineage>
</organism>
<evidence type="ECO:0000313" key="3">
    <source>
        <dbReference type="Proteomes" id="UP000681340"/>
    </source>
</evidence>
<sequence>MSPDVRNWAGADPACFSERPPGPGHRRTDGRGVTVLGVAVWGARQVSDPLGEFGERRGDPQCRAGVDFEFVVAAAQILYDRAADFIGQPCPIIQSVHATEPRGETSTRY</sequence>
<proteinExistence type="predicted"/>
<protein>
    <submittedName>
        <fullName evidence="2">Uncharacterized protein</fullName>
    </submittedName>
</protein>
<feature type="region of interest" description="Disordered" evidence="1">
    <location>
        <begin position="1"/>
        <end position="30"/>
    </location>
</feature>
<evidence type="ECO:0000313" key="2">
    <source>
        <dbReference type="EMBL" id="GIM71779.1"/>
    </source>
</evidence>